<reference evidence="4 5" key="1">
    <citation type="submission" date="2020-06" db="EMBL/GenBank/DDBJ databases">
        <authorList>
            <person name="Li R."/>
            <person name="Bekaert M."/>
        </authorList>
    </citation>
    <scope>NUCLEOTIDE SEQUENCE [LARGE SCALE GENOMIC DNA]</scope>
    <source>
        <strain evidence="5">wild</strain>
    </source>
</reference>
<dbReference type="GO" id="GO:0006513">
    <property type="term" value="P:protein monoubiquitination"/>
    <property type="evidence" value="ECO:0007669"/>
    <property type="project" value="TreeGrafter"/>
</dbReference>
<dbReference type="PROSITE" id="PS50119">
    <property type="entry name" value="ZF_BBOX"/>
    <property type="match status" value="2"/>
</dbReference>
<sequence length="550" mass="62487">MAFSQSIRKGQVPVKCGLCESDRPIKWKCLACDLFLCKNCKEKVHFRIKTTKDHRVIDIKDIGLHKEELDFLKIPCQNHAGQYTCHYCKTCNTLVCQTCVRKSHKKHNLTEIQEEYDIKIDMLKKGLSKIQTDRKLIVSRQEQLVQLSSAEKYNQANQDISKHEKVVKAAVENYFKQLRDKLDQYQKTVSNTIKSDLNAVSVLLQQADDKNNEVQESIQITDASKFFKVVNILEKNMDIKMPEPRSSHDCMLNFVPGEIYQSNIGVFKFDENLSDKPHIKLDLNKQYETDFLVGLILFSGIDKSFWISSGRFGLVQKVKTDGNKLKILSSFNIRLYGLAVTQSNNLLLCTGGTKLQQMSSNTGTLIDTVYDMSPLRPTGGFNLDYPKPGRRVVILMNQNGVHERVYGHDQHQQPIFRYPYKITTTSNGNIYVVDRISDYENRVVVLGQGGDMINIYTGIIQINKDLPFLPEDIVTTPRDNVIAADMRTHTLHILNNAGLLMTYYKTSDIGILLPWSLAFSPSGKLYIGKSGPEGSKTMEANLYEVTISGC</sequence>
<dbReference type="InterPro" id="IPR011042">
    <property type="entry name" value="6-blade_b-propeller_TolB-like"/>
</dbReference>
<dbReference type="PANTHER" id="PTHR25462:SF229">
    <property type="entry name" value="TRANSCRIPTION INTERMEDIARY FACTOR 1-BETA"/>
    <property type="match status" value="1"/>
</dbReference>
<evidence type="ECO:0000259" key="3">
    <source>
        <dbReference type="PROSITE" id="PS50119"/>
    </source>
</evidence>
<dbReference type="CDD" id="cd19757">
    <property type="entry name" value="Bbox1"/>
    <property type="match status" value="1"/>
</dbReference>
<gene>
    <name evidence="4" type="ORF">MCOR_42768</name>
</gene>
<name>A0A6J8DP30_MYTCO</name>
<dbReference type="SUPFAM" id="SSF101898">
    <property type="entry name" value="NHL repeat"/>
    <property type="match status" value="1"/>
</dbReference>
<dbReference type="PANTHER" id="PTHR25462">
    <property type="entry name" value="BONUS, ISOFORM C-RELATED"/>
    <property type="match status" value="1"/>
</dbReference>
<evidence type="ECO:0000256" key="2">
    <source>
        <dbReference type="SAM" id="Coils"/>
    </source>
</evidence>
<organism evidence="4 5">
    <name type="scientific">Mytilus coruscus</name>
    <name type="common">Sea mussel</name>
    <dbReference type="NCBI Taxonomy" id="42192"/>
    <lineage>
        <taxon>Eukaryota</taxon>
        <taxon>Metazoa</taxon>
        <taxon>Spiralia</taxon>
        <taxon>Lophotrochozoa</taxon>
        <taxon>Mollusca</taxon>
        <taxon>Bivalvia</taxon>
        <taxon>Autobranchia</taxon>
        <taxon>Pteriomorphia</taxon>
        <taxon>Mytilida</taxon>
        <taxon>Mytiloidea</taxon>
        <taxon>Mytilidae</taxon>
        <taxon>Mytilinae</taxon>
        <taxon>Mytilus</taxon>
    </lineage>
</organism>
<proteinExistence type="predicted"/>
<keyword evidence="2" id="KW-0175">Coiled coil</keyword>
<dbReference type="EMBL" id="CACVKT020007644">
    <property type="protein sequence ID" value="CAC5409487.1"/>
    <property type="molecule type" value="Genomic_DNA"/>
</dbReference>
<dbReference type="InterPro" id="IPR000315">
    <property type="entry name" value="Znf_B-box"/>
</dbReference>
<dbReference type="OrthoDB" id="6125246at2759"/>
<dbReference type="SUPFAM" id="SSF57845">
    <property type="entry name" value="B-box zinc-binding domain"/>
    <property type="match status" value="1"/>
</dbReference>
<dbReference type="Gene3D" id="2.120.10.30">
    <property type="entry name" value="TolB, C-terminal domain"/>
    <property type="match status" value="1"/>
</dbReference>
<keyword evidence="1" id="KW-0862">Zinc</keyword>
<evidence type="ECO:0000256" key="1">
    <source>
        <dbReference type="PROSITE-ProRule" id="PRU00024"/>
    </source>
</evidence>
<dbReference type="SMART" id="SM00336">
    <property type="entry name" value="BBOX"/>
    <property type="match status" value="2"/>
</dbReference>
<evidence type="ECO:0000313" key="4">
    <source>
        <dbReference type="EMBL" id="CAC5409487.1"/>
    </source>
</evidence>
<dbReference type="AlphaFoldDB" id="A0A6J8DP30"/>
<feature type="coiled-coil region" evidence="2">
    <location>
        <begin position="153"/>
        <end position="188"/>
    </location>
</feature>
<keyword evidence="5" id="KW-1185">Reference proteome</keyword>
<dbReference type="Pfam" id="PF00643">
    <property type="entry name" value="zf-B_box"/>
    <property type="match status" value="1"/>
</dbReference>
<dbReference type="Proteomes" id="UP000507470">
    <property type="component" value="Unassembled WGS sequence"/>
</dbReference>
<feature type="domain" description="B box-type" evidence="3">
    <location>
        <begin position="76"/>
        <end position="112"/>
    </location>
</feature>
<dbReference type="Gene3D" id="3.30.160.60">
    <property type="entry name" value="Classic Zinc Finger"/>
    <property type="match status" value="1"/>
</dbReference>
<feature type="domain" description="B box-type" evidence="3">
    <location>
        <begin position="11"/>
        <end position="59"/>
    </location>
</feature>
<dbReference type="GO" id="GO:0061630">
    <property type="term" value="F:ubiquitin protein ligase activity"/>
    <property type="evidence" value="ECO:0007669"/>
    <property type="project" value="TreeGrafter"/>
</dbReference>
<keyword evidence="1" id="KW-0863">Zinc-finger</keyword>
<dbReference type="InterPro" id="IPR047153">
    <property type="entry name" value="TRIM45/56/19-like"/>
</dbReference>
<dbReference type="GO" id="GO:0008270">
    <property type="term" value="F:zinc ion binding"/>
    <property type="evidence" value="ECO:0007669"/>
    <property type="project" value="UniProtKB-KW"/>
</dbReference>
<evidence type="ECO:0000313" key="5">
    <source>
        <dbReference type="Proteomes" id="UP000507470"/>
    </source>
</evidence>
<accession>A0A6J8DP30</accession>
<keyword evidence="1" id="KW-0479">Metal-binding</keyword>
<protein>
    <recommendedName>
        <fullName evidence="3">B box-type domain-containing protein</fullName>
    </recommendedName>
</protein>
<dbReference type="Gene3D" id="4.10.830.40">
    <property type="match status" value="1"/>
</dbReference>